<dbReference type="Proteomes" id="UP000727407">
    <property type="component" value="Unassembled WGS sequence"/>
</dbReference>
<accession>A0A8J4XA74</accession>
<dbReference type="AlphaFoldDB" id="A0A8J4XA74"/>
<feature type="compositionally biased region" description="Basic residues" evidence="1">
    <location>
        <begin position="1"/>
        <end position="10"/>
    </location>
</feature>
<comment type="caution">
    <text evidence="2">The sequence shown here is derived from an EMBL/GenBank/DDBJ whole genome shotgun (WGS) entry which is preliminary data.</text>
</comment>
<protein>
    <submittedName>
        <fullName evidence="2">Uncharacterized protein</fullName>
    </submittedName>
</protein>
<sequence length="64" mass="7277">MSVRPRKKERARWDCGGKSAPRQSTSQGKVSAPIIDRGSLNILSKYADHVQNYIRVDHLERSLL</sequence>
<evidence type="ECO:0000313" key="2">
    <source>
        <dbReference type="EMBL" id="KAF5907454.1"/>
    </source>
</evidence>
<evidence type="ECO:0000256" key="1">
    <source>
        <dbReference type="SAM" id="MobiDB-lite"/>
    </source>
</evidence>
<keyword evidence="3" id="KW-1185">Reference proteome</keyword>
<name>A0A8J4XA74_CLAMG</name>
<proteinExistence type="predicted"/>
<feature type="region of interest" description="Disordered" evidence="1">
    <location>
        <begin position="1"/>
        <end position="31"/>
    </location>
</feature>
<dbReference type="EMBL" id="QNUK01000022">
    <property type="protein sequence ID" value="KAF5907454.1"/>
    <property type="molecule type" value="Genomic_DNA"/>
</dbReference>
<evidence type="ECO:0000313" key="3">
    <source>
        <dbReference type="Proteomes" id="UP000727407"/>
    </source>
</evidence>
<reference evidence="2" key="1">
    <citation type="submission" date="2020-07" db="EMBL/GenBank/DDBJ databases">
        <title>Clarias magur genome sequencing, assembly and annotation.</title>
        <authorList>
            <person name="Kushwaha B."/>
            <person name="Kumar R."/>
            <person name="Das P."/>
            <person name="Joshi C.G."/>
            <person name="Kumar D."/>
            <person name="Nagpure N.S."/>
            <person name="Pandey M."/>
            <person name="Agarwal S."/>
            <person name="Srivastava S."/>
            <person name="Singh M."/>
            <person name="Sahoo L."/>
            <person name="Jayasankar P."/>
            <person name="Meher P.K."/>
            <person name="Koringa P.G."/>
            <person name="Iquebal M.A."/>
            <person name="Das S.P."/>
            <person name="Bit A."/>
            <person name="Patnaik S."/>
            <person name="Patel N."/>
            <person name="Shah T.M."/>
            <person name="Hinsu A."/>
            <person name="Jena J.K."/>
        </authorList>
    </citation>
    <scope>NUCLEOTIDE SEQUENCE</scope>
    <source>
        <strain evidence="2">CIFAMagur01</strain>
        <tissue evidence="2">Testis</tissue>
    </source>
</reference>
<organism evidence="2 3">
    <name type="scientific">Clarias magur</name>
    <name type="common">Asian catfish</name>
    <name type="synonym">Macropteronotus magur</name>
    <dbReference type="NCBI Taxonomy" id="1594786"/>
    <lineage>
        <taxon>Eukaryota</taxon>
        <taxon>Metazoa</taxon>
        <taxon>Chordata</taxon>
        <taxon>Craniata</taxon>
        <taxon>Vertebrata</taxon>
        <taxon>Euteleostomi</taxon>
        <taxon>Actinopterygii</taxon>
        <taxon>Neopterygii</taxon>
        <taxon>Teleostei</taxon>
        <taxon>Ostariophysi</taxon>
        <taxon>Siluriformes</taxon>
        <taxon>Clariidae</taxon>
        <taxon>Clarias</taxon>
    </lineage>
</organism>
<gene>
    <name evidence="2" type="ORF">DAT39_002841</name>
</gene>